<evidence type="ECO:0000256" key="6">
    <source>
        <dbReference type="ARBA" id="ARBA00022448"/>
    </source>
</evidence>
<dbReference type="AlphaFoldDB" id="A0A6P3DT54"/>
<feature type="compositionally biased region" description="Basic and acidic residues" evidence="10">
    <location>
        <begin position="297"/>
        <end position="306"/>
    </location>
</feature>
<feature type="region of interest" description="Disordered" evidence="10">
    <location>
        <begin position="187"/>
        <end position="218"/>
    </location>
</feature>
<dbReference type="OrthoDB" id="6255506at2759"/>
<dbReference type="GO" id="GO:0032502">
    <property type="term" value="P:developmental process"/>
    <property type="evidence" value="ECO:0007669"/>
    <property type="project" value="TreeGrafter"/>
</dbReference>
<keyword evidence="9" id="KW-0539">Nucleus</keyword>
<keyword evidence="12" id="KW-1185">Reference proteome</keyword>
<proteinExistence type="inferred from homology"/>
<evidence type="ECO:0000313" key="13">
    <source>
        <dbReference type="RefSeq" id="XP_003487160.1"/>
    </source>
</evidence>
<evidence type="ECO:0000256" key="10">
    <source>
        <dbReference type="SAM" id="MobiDB-lite"/>
    </source>
</evidence>
<dbReference type="CTD" id="49505"/>
<evidence type="ECO:0000256" key="2">
    <source>
        <dbReference type="ARBA" id="ARBA00004123"/>
    </source>
</evidence>
<comment type="similarity">
    <text evidence="4">Belongs to the IWR1/SLC7A6OS family.</text>
</comment>
<comment type="function">
    <text evidence="1">Directs RNA polymerase II nuclear import.</text>
</comment>
<dbReference type="RefSeq" id="XP_003487160.1">
    <property type="nucleotide sequence ID" value="XM_003487112.3"/>
</dbReference>
<dbReference type="Proteomes" id="UP000515180">
    <property type="component" value="Unplaced"/>
</dbReference>
<keyword evidence="8" id="KW-0653">Protein transport</keyword>
<protein>
    <recommendedName>
        <fullName evidence="5">Probable RNA polymerase II nuclear localization protein SLC7A6OS</fullName>
    </recommendedName>
</protein>
<evidence type="ECO:0000256" key="7">
    <source>
        <dbReference type="ARBA" id="ARBA00022490"/>
    </source>
</evidence>
<dbReference type="InterPro" id="IPR013883">
    <property type="entry name" value="TF_Iwr1_dom"/>
</dbReference>
<dbReference type="GO" id="GO:0005737">
    <property type="term" value="C:cytoplasm"/>
    <property type="evidence" value="ECO:0007669"/>
    <property type="project" value="UniProtKB-SubCell"/>
</dbReference>
<dbReference type="KEGG" id="bim:100741297"/>
<reference evidence="13" key="1">
    <citation type="submission" date="2025-08" db="UniProtKB">
        <authorList>
            <consortium name="RefSeq"/>
        </authorList>
    </citation>
    <scope>IDENTIFICATION</scope>
</reference>
<feature type="compositionally biased region" description="Acidic residues" evidence="10">
    <location>
        <begin position="271"/>
        <end position="285"/>
    </location>
</feature>
<dbReference type="GO" id="GO:0015031">
    <property type="term" value="P:protein transport"/>
    <property type="evidence" value="ECO:0007669"/>
    <property type="project" value="UniProtKB-KW"/>
</dbReference>
<dbReference type="PANTHER" id="PTHR31196:SF2">
    <property type="entry name" value="RNA POLYMERASE II NUCLEAR LOCALIZATION PROTEIN SLC7A6OS-RELATED"/>
    <property type="match status" value="1"/>
</dbReference>
<dbReference type="InterPro" id="IPR040218">
    <property type="entry name" value="SLC7A6OS"/>
</dbReference>
<dbReference type="PANTHER" id="PTHR31196">
    <property type="entry name" value="RNA POLYMERASE II NUCLEAR LOCALIZATION PROTEIN SLC7A6OS-RELATED"/>
    <property type="match status" value="1"/>
</dbReference>
<keyword evidence="7" id="KW-0963">Cytoplasm</keyword>
<feature type="domain" description="Transcription factor Iwr1" evidence="11">
    <location>
        <begin position="146"/>
        <end position="208"/>
    </location>
</feature>
<evidence type="ECO:0000256" key="4">
    <source>
        <dbReference type="ARBA" id="ARBA00010218"/>
    </source>
</evidence>
<sequence>MAAILRVKRSYYDEPSNALVISCKRQKIAEDEDTEDVLSDSITTLAKFAGTVKEQDENVEHLIQGYGKDELRANFKQHPIDTKQILSKIREATKQASAENRYKVVNYFRSLDNSSGENPEKKVPTVVIDVEDSKSIARRDSIGKDDNYVYDLYYVQSENDMFLDDEVSIHAFEQELVHDSYRDYGYPESECNSEDSNSESNWRNDYPDSSYSEGSIDEDDIREAVMNIRIEEGSDLSEEDDFVYAIDETIVENFGYKYARYKARMLKELEEDNTDDDDDTDDDHDDFSICVSEDSDEHNNNEVDSE</sequence>
<evidence type="ECO:0000313" key="12">
    <source>
        <dbReference type="Proteomes" id="UP000515180"/>
    </source>
</evidence>
<dbReference type="GeneID" id="100741297"/>
<evidence type="ECO:0000256" key="1">
    <source>
        <dbReference type="ARBA" id="ARBA00003202"/>
    </source>
</evidence>
<name>A0A6P3DT54_BOMIM</name>
<dbReference type="OMA" id="DCYNDDE"/>
<evidence type="ECO:0000256" key="8">
    <source>
        <dbReference type="ARBA" id="ARBA00022927"/>
    </source>
</evidence>
<dbReference type="Pfam" id="PF08574">
    <property type="entry name" value="Iwr1"/>
    <property type="match status" value="1"/>
</dbReference>
<gene>
    <name evidence="13" type="primary">LOC100741297</name>
</gene>
<evidence type="ECO:0000259" key="11">
    <source>
        <dbReference type="Pfam" id="PF08574"/>
    </source>
</evidence>
<feature type="region of interest" description="Disordered" evidence="10">
    <location>
        <begin position="271"/>
        <end position="306"/>
    </location>
</feature>
<keyword evidence="6" id="KW-0813">Transport</keyword>
<evidence type="ECO:0000256" key="9">
    <source>
        <dbReference type="ARBA" id="ARBA00023242"/>
    </source>
</evidence>
<accession>A0A6P3DT54</accession>
<organism evidence="12 13">
    <name type="scientific">Bombus impatiens</name>
    <name type="common">Bumblebee</name>
    <dbReference type="NCBI Taxonomy" id="132113"/>
    <lineage>
        <taxon>Eukaryota</taxon>
        <taxon>Metazoa</taxon>
        <taxon>Ecdysozoa</taxon>
        <taxon>Arthropoda</taxon>
        <taxon>Hexapoda</taxon>
        <taxon>Insecta</taxon>
        <taxon>Pterygota</taxon>
        <taxon>Neoptera</taxon>
        <taxon>Endopterygota</taxon>
        <taxon>Hymenoptera</taxon>
        <taxon>Apocrita</taxon>
        <taxon>Aculeata</taxon>
        <taxon>Apoidea</taxon>
        <taxon>Anthophila</taxon>
        <taxon>Apidae</taxon>
        <taxon>Bombus</taxon>
        <taxon>Pyrobombus</taxon>
    </lineage>
</organism>
<dbReference type="GO" id="GO:0005634">
    <property type="term" value="C:nucleus"/>
    <property type="evidence" value="ECO:0007669"/>
    <property type="project" value="UniProtKB-SubCell"/>
</dbReference>
<comment type="subcellular location">
    <subcellularLocation>
        <location evidence="3">Cytoplasm</location>
    </subcellularLocation>
    <subcellularLocation>
        <location evidence="2">Nucleus</location>
    </subcellularLocation>
</comment>
<evidence type="ECO:0000256" key="3">
    <source>
        <dbReference type="ARBA" id="ARBA00004496"/>
    </source>
</evidence>
<evidence type="ECO:0000256" key="5">
    <source>
        <dbReference type="ARBA" id="ARBA00017036"/>
    </source>
</evidence>